<protein>
    <submittedName>
        <fullName evidence="6">Planctomycete cytochrome C</fullName>
    </submittedName>
</protein>
<dbReference type="OrthoDB" id="175242at2"/>
<dbReference type="GO" id="GO:0009055">
    <property type="term" value="F:electron transfer activity"/>
    <property type="evidence" value="ECO:0007669"/>
    <property type="project" value="InterPro"/>
</dbReference>
<evidence type="ECO:0000259" key="5">
    <source>
        <dbReference type="PROSITE" id="PS51007"/>
    </source>
</evidence>
<dbReference type="InterPro" id="IPR013039">
    <property type="entry name" value="DUF1588"/>
</dbReference>
<dbReference type="AlphaFoldDB" id="A0A518CTI9"/>
<dbReference type="KEGG" id="plon:Pla110_42910"/>
<dbReference type="InterPro" id="IPR011429">
    <property type="entry name" value="Cyt_c_Planctomycete-type"/>
</dbReference>
<dbReference type="InterPro" id="IPR013036">
    <property type="entry name" value="DUF1587"/>
</dbReference>
<keyword evidence="4" id="KW-1133">Transmembrane helix</keyword>
<dbReference type="InterPro" id="IPR013320">
    <property type="entry name" value="ConA-like_dom_sf"/>
</dbReference>
<dbReference type="GO" id="GO:0020037">
    <property type="term" value="F:heme binding"/>
    <property type="evidence" value="ECO:0007669"/>
    <property type="project" value="InterPro"/>
</dbReference>
<evidence type="ECO:0000256" key="2">
    <source>
        <dbReference type="ARBA" id="ARBA00023004"/>
    </source>
</evidence>
<dbReference type="Pfam" id="PF07637">
    <property type="entry name" value="PSD5"/>
    <property type="match status" value="1"/>
</dbReference>
<feature type="transmembrane region" description="Helical" evidence="4">
    <location>
        <begin position="30"/>
        <end position="50"/>
    </location>
</feature>
<keyword evidence="1 3" id="KW-0479">Metal-binding</keyword>
<keyword evidence="2 3" id="KW-0408">Iron</keyword>
<dbReference type="Gene3D" id="2.60.120.200">
    <property type="match status" value="1"/>
</dbReference>
<dbReference type="Pfam" id="PF13385">
    <property type="entry name" value="Laminin_G_3"/>
    <property type="match status" value="1"/>
</dbReference>
<evidence type="ECO:0000313" key="6">
    <source>
        <dbReference type="EMBL" id="QDU82533.1"/>
    </source>
</evidence>
<feature type="domain" description="Cytochrome c" evidence="5">
    <location>
        <begin position="292"/>
        <end position="386"/>
    </location>
</feature>
<evidence type="ECO:0000256" key="1">
    <source>
        <dbReference type="ARBA" id="ARBA00022723"/>
    </source>
</evidence>
<evidence type="ECO:0000256" key="3">
    <source>
        <dbReference type="PROSITE-ProRule" id="PRU00433"/>
    </source>
</evidence>
<name>A0A518CTI9_9PLAN</name>
<dbReference type="Proteomes" id="UP000317178">
    <property type="component" value="Chromosome"/>
</dbReference>
<dbReference type="Pfam" id="PF07635">
    <property type="entry name" value="PSCyt1"/>
    <property type="match status" value="1"/>
</dbReference>
<dbReference type="GO" id="GO:0046872">
    <property type="term" value="F:metal ion binding"/>
    <property type="evidence" value="ECO:0007669"/>
    <property type="project" value="UniProtKB-KW"/>
</dbReference>
<gene>
    <name evidence="6" type="ORF">Pla110_42910</name>
</gene>
<dbReference type="EMBL" id="CP036281">
    <property type="protein sequence ID" value="QDU82533.1"/>
    <property type="molecule type" value="Genomic_DNA"/>
</dbReference>
<sequence length="907" mass="99570">MTLISSIANHKSAPSSFRIAKRHNSEIGTFVRLSSILCGTAAALFVLLVGNSALAVDSSRVSDDLQVLYTFEAGQGSIVKDRSGHGAAVDLTIKNPSAVRWGDHSLAILSATKIQSEGPAQKLTDSLRHTGEATIEAWVTPQNTKQQGPARIVSLSQDSGKRNFTLGQEKEHFQVRFRTTATTGNGIPETNSGAHTANTRLTHVIYTRNASGNIQFYIDGIPQSDHKIKGSLENWDTGFPLVLANEQTQDRPWLGELHLVAIYDRALNAKEVEQNYHAGPTAGVDPQAAQRIAHAHAEQTFATEVAPLLARKCLECHDTAVKKGGLDLSRKLSAFEGGESGSVIVAGKPVESMLWDQVSSGDMPPQGPPLSSEEKELLEQWIEKGAVWSVEFIDPAVYASNDGVSESWVQRLTIDEYIETVRSAVGIDISQEAQQMLPSDLRADGFSNTAYNLNVDLQHIEAYAQLAQIIVQRMDVLKFAGQFSKSRSLNTDATARKFVNSVGEWLLRGPLDNREVTNYSGILTAVASAGGNFEEGVALMTEAMLQSPRFIYRIEQQRGDGRARHVGPYELASRLSYIIWGGPPDAELLKAARDGQLSNREHCREQVQRMLKDPRAIERSKQFISDWLDLNRLKHMQPNQERFPKWEPALGLDMRDETLAFFEEIVWKENRPLTDLFNAQFTFATPRLAEHYGLEPKGGGLQRYDLSEVAFRGGLLTQGSVLTKGGDDASMVTRGLFLLKDVLRGVISSPPPGVDTTPVPAKPGLTLRTIAEQRINNVSCGGCHQRFEPLAFGLEPFDGMGAFNKKDEFGNVLREDGEIQLPGTAKPLPYQTSAELMNLLASSDRVRETITWKVAQFALGRPLGARDATVIQNIHKAAQADGGTYSSLITAILMSDLVQMTYTQTDK</sequence>
<evidence type="ECO:0000313" key="7">
    <source>
        <dbReference type="Proteomes" id="UP000317178"/>
    </source>
</evidence>
<keyword evidence="3" id="KW-0349">Heme</keyword>
<dbReference type="Pfam" id="PF07626">
    <property type="entry name" value="PSD3"/>
    <property type="match status" value="1"/>
</dbReference>
<dbReference type="Pfam" id="PF07631">
    <property type="entry name" value="PSD4"/>
    <property type="match status" value="1"/>
</dbReference>
<dbReference type="PANTHER" id="PTHR35889">
    <property type="entry name" value="CYCLOINULO-OLIGOSACCHARIDE FRUCTANOTRANSFERASE-RELATED"/>
    <property type="match status" value="1"/>
</dbReference>
<keyword evidence="4" id="KW-0472">Membrane</keyword>
<keyword evidence="7" id="KW-1185">Reference proteome</keyword>
<dbReference type="InterPro" id="IPR011478">
    <property type="entry name" value="DUF1585"/>
</dbReference>
<dbReference type="Pfam" id="PF07624">
    <property type="entry name" value="PSD2"/>
    <property type="match status" value="1"/>
</dbReference>
<reference evidence="6 7" key="1">
    <citation type="submission" date="2019-02" db="EMBL/GenBank/DDBJ databases">
        <title>Deep-cultivation of Planctomycetes and their phenomic and genomic characterization uncovers novel biology.</title>
        <authorList>
            <person name="Wiegand S."/>
            <person name="Jogler M."/>
            <person name="Boedeker C."/>
            <person name="Pinto D."/>
            <person name="Vollmers J."/>
            <person name="Rivas-Marin E."/>
            <person name="Kohn T."/>
            <person name="Peeters S.H."/>
            <person name="Heuer A."/>
            <person name="Rast P."/>
            <person name="Oberbeckmann S."/>
            <person name="Bunk B."/>
            <person name="Jeske O."/>
            <person name="Meyerdierks A."/>
            <person name="Storesund J.E."/>
            <person name="Kallscheuer N."/>
            <person name="Luecker S."/>
            <person name="Lage O.M."/>
            <person name="Pohl T."/>
            <person name="Merkel B.J."/>
            <person name="Hornburger P."/>
            <person name="Mueller R.-W."/>
            <person name="Bruemmer F."/>
            <person name="Labrenz M."/>
            <person name="Spormann A.M."/>
            <person name="Op den Camp H."/>
            <person name="Overmann J."/>
            <person name="Amann R."/>
            <person name="Jetten M.S.M."/>
            <person name="Mascher T."/>
            <person name="Medema M.H."/>
            <person name="Devos D.P."/>
            <person name="Kaster A.-K."/>
            <person name="Ovreas L."/>
            <person name="Rohde M."/>
            <person name="Galperin M.Y."/>
            <person name="Jogler C."/>
        </authorList>
    </citation>
    <scope>NUCLEOTIDE SEQUENCE [LARGE SCALE GENOMIC DNA]</scope>
    <source>
        <strain evidence="6 7">Pla110</strain>
    </source>
</reference>
<dbReference type="InterPro" id="IPR009056">
    <property type="entry name" value="Cyt_c-like_dom"/>
</dbReference>
<accession>A0A518CTI9</accession>
<proteinExistence type="predicted"/>
<dbReference type="PROSITE" id="PS51007">
    <property type="entry name" value="CYTC"/>
    <property type="match status" value="1"/>
</dbReference>
<dbReference type="PANTHER" id="PTHR35889:SF3">
    <property type="entry name" value="F-BOX DOMAIN-CONTAINING PROTEIN"/>
    <property type="match status" value="1"/>
</dbReference>
<keyword evidence="4" id="KW-0812">Transmembrane</keyword>
<organism evidence="6 7">
    <name type="scientific">Polystyrenella longa</name>
    <dbReference type="NCBI Taxonomy" id="2528007"/>
    <lineage>
        <taxon>Bacteria</taxon>
        <taxon>Pseudomonadati</taxon>
        <taxon>Planctomycetota</taxon>
        <taxon>Planctomycetia</taxon>
        <taxon>Planctomycetales</taxon>
        <taxon>Planctomycetaceae</taxon>
        <taxon>Polystyrenella</taxon>
    </lineage>
</organism>
<dbReference type="Pfam" id="PF07627">
    <property type="entry name" value="PSCyt3"/>
    <property type="match status" value="1"/>
</dbReference>
<dbReference type="InterPro" id="IPR013043">
    <property type="entry name" value="DUF1595"/>
</dbReference>
<dbReference type="SUPFAM" id="SSF49899">
    <property type="entry name" value="Concanavalin A-like lectins/glucanases"/>
    <property type="match status" value="1"/>
</dbReference>
<dbReference type="InterPro" id="IPR013042">
    <property type="entry name" value="DUF1592"/>
</dbReference>
<evidence type="ECO:0000256" key="4">
    <source>
        <dbReference type="SAM" id="Phobius"/>
    </source>
</evidence>